<evidence type="ECO:0000313" key="4">
    <source>
        <dbReference type="EMBL" id="KIT16933.1"/>
    </source>
</evidence>
<evidence type="ECO:0000256" key="3">
    <source>
        <dbReference type="ARBA" id="ARBA00023180"/>
    </source>
</evidence>
<dbReference type="SUPFAM" id="SSF48113">
    <property type="entry name" value="Heme-dependent peroxidases"/>
    <property type="match status" value="1"/>
</dbReference>
<comment type="caution">
    <text evidence="4">The sequence shown here is derived from an EMBL/GenBank/DDBJ whole genome shotgun (WGS) entry which is preliminary data.</text>
</comment>
<comment type="subcellular location">
    <subcellularLocation>
        <location evidence="1">Secreted</location>
    </subcellularLocation>
</comment>
<proteinExistence type="predicted"/>
<dbReference type="PATRIC" id="fig|935700.4.peg.1483"/>
<accession>A0A0D1DAH7</accession>
<name>A0A0D1DAH7_9RHOB</name>
<dbReference type="InterPro" id="IPR019791">
    <property type="entry name" value="Haem_peroxidase_animal"/>
</dbReference>
<dbReference type="GO" id="GO:0004601">
    <property type="term" value="F:peroxidase activity"/>
    <property type="evidence" value="ECO:0007669"/>
    <property type="project" value="UniProtKB-KW"/>
</dbReference>
<sequence>MKTPMTITHGHHVREMSRPALRALAGHGDPGKFGRMFPELDPLIADDDALFTLAEAMRDDDGTSGDNSNIPAGFTYFGQFVDHDITLDTTPLREQKNDPLGTVNFRTPTLDLDSLYGQGPGISPHLYQRDRDRGFAPSAKLLIGHSEESTDFAGGTVPAFDSDLPRNQVGRALIGDERNDENLAVAQTHLAMLKFHNAVVDDIHASRPDLTGSALFEEARRVTTWHYQWVVLFDFVERLTEPGFVKRIKHEGRRFYRFKTTPYMPVEFAAAAYRLGHSMVREVYGFNRFFHPGAIPATLDLLFSFTGKSGNIVGELEGGIPALPSNWTIDWRRFYDFETSAEDGFELNASRKLDARIVPALHTLPGLQGREANLAFRNLRRGVQLELPSGQDVARAMGVTPLSVGDISTGSDGQAAKDAGLADHTPLWFYILKEAEVHHDGERLGPVGSTIIAEVFLGIVHGDTNSFLWQHANWAPTLPSQTPGHFTMVDLINFVGELNPIGSAAVTEPEPA</sequence>
<dbReference type="AlphaFoldDB" id="A0A0D1DAH7"/>
<evidence type="ECO:0000256" key="2">
    <source>
        <dbReference type="ARBA" id="ARBA00022525"/>
    </source>
</evidence>
<dbReference type="EMBL" id="JYFE01000025">
    <property type="protein sequence ID" value="KIT16933.1"/>
    <property type="molecule type" value="Genomic_DNA"/>
</dbReference>
<dbReference type="RefSeq" id="WP_043918260.1">
    <property type="nucleotide sequence ID" value="NZ_FZPF01000006.1"/>
</dbReference>
<dbReference type="InterPro" id="IPR010255">
    <property type="entry name" value="Haem_peroxidase_sf"/>
</dbReference>
<keyword evidence="2" id="KW-0964">Secreted</keyword>
<dbReference type="GO" id="GO:0005576">
    <property type="term" value="C:extracellular region"/>
    <property type="evidence" value="ECO:0007669"/>
    <property type="project" value="UniProtKB-SubCell"/>
</dbReference>
<reference evidence="4 5" key="1">
    <citation type="submission" date="2015-02" db="EMBL/GenBank/DDBJ databases">
        <title>Genome Sequence of Jannaschia aquimarina DSM28248, a member of the Roseobacter clade.</title>
        <authorList>
            <person name="Voget S."/>
            <person name="Daniel R."/>
        </authorList>
    </citation>
    <scope>NUCLEOTIDE SEQUENCE [LARGE SCALE GENOMIC DNA]</scope>
    <source>
        <strain evidence="4 5">GSW-M26</strain>
    </source>
</reference>
<dbReference type="Proteomes" id="UP000032232">
    <property type="component" value="Unassembled WGS sequence"/>
</dbReference>
<evidence type="ECO:0000313" key="5">
    <source>
        <dbReference type="Proteomes" id="UP000032232"/>
    </source>
</evidence>
<evidence type="ECO:0000256" key="1">
    <source>
        <dbReference type="ARBA" id="ARBA00004613"/>
    </source>
</evidence>
<dbReference type="PRINTS" id="PR00457">
    <property type="entry name" value="ANPEROXIDASE"/>
</dbReference>
<dbReference type="PROSITE" id="PS50292">
    <property type="entry name" value="PEROXIDASE_3"/>
    <property type="match status" value="1"/>
</dbReference>
<dbReference type="STRING" id="935700.jaqu_14320"/>
<dbReference type="Gene3D" id="1.10.640.10">
    <property type="entry name" value="Haem peroxidase domain superfamily, animal type"/>
    <property type="match status" value="1"/>
</dbReference>
<organism evidence="4 5">
    <name type="scientific">Jannaschia aquimarina</name>
    <dbReference type="NCBI Taxonomy" id="935700"/>
    <lineage>
        <taxon>Bacteria</taxon>
        <taxon>Pseudomonadati</taxon>
        <taxon>Pseudomonadota</taxon>
        <taxon>Alphaproteobacteria</taxon>
        <taxon>Rhodobacterales</taxon>
        <taxon>Roseobacteraceae</taxon>
        <taxon>Jannaschia</taxon>
    </lineage>
</organism>
<dbReference type="CDD" id="cd09819">
    <property type="entry name" value="An_peroxidase_bacterial_1"/>
    <property type="match status" value="1"/>
</dbReference>
<dbReference type="Pfam" id="PF03098">
    <property type="entry name" value="An_peroxidase"/>
    <property type="match status" value="1"/>
</dbReference>
<dbReference type="InterPro" id="IPR037120">
    <property type="entry name" value="Haem_peroxidase_sf_animal"/>
</dbReference>
<keyword evidence="4" id="KW-0560">Oxidoreductase</keyword>
<protein>
    <submittedName>
        <fullName evidence="4">Animal heme peroxidase</fullName>
    </submittedName>
</protein>
<gene>
    <name evidence="4" type="ORF">jaqu_14320</name>
</gene>
<dbReference type="GO" id="GO:0020037">
    <property type="term" value="F:heme binding"/>
    <property type="evidence" value="ECO:0007669"/>
    <property type="project" value="InterPro"/>
</dbReference>
<keyword evidence="4" id="KW-0575">Peroxidase</keyword>
<dbReference type="PANTHER" id="PTHR11475:SF4">
    <property type="entry name" value="CHORION PEROXIDASE"/>
    <property type="match status" value="1"/>
</dbReference>
<keyword evidence="5" id="KW-1185">Reference proteome</keyword>
<keyword evidence="3" id="KW-0325">Glycoprotein</keyword>
<dbReference type="PANTHER" id="PTHR11475">
    <property type="entry name" value="OXIDASE/PEROXIDASE"/>
    <property type="match status" value="1"/>
</dbReference>
<dbReference type="GO" id="GO:0006979">
    <property type="term" value="P:response to oxidative stress"/>
    <property type="evidence" value="ECO:0007669"/>
    <property type="project" value="InterPro"/>
</dbReference>
<dbReference type="OrthoDB" id="105077at2"/>